<feature type="transmembrane region" description="Helical" evidence="1">
    <location>
        <begin position="78"/>
        <end position="96"/>
    </location>
</feature>
<organism evidence="2">
    <name type="scientific">hydrothermal vent metagenome</name>
    <dbReference type="NCBI Taxonomy" id="652676"/>
    <lineage>
        <taxon>unclassified sequences</taxon>
        <taxon>metagenomes</taxon>
        <taxon>ecological metagenomes</taxon>
    </lineage>
</organism>
<dbReference type="AlphaFoldDB" id="A0A3B0W7N5"/>
<reference evidence="2" key="1">
    <citation type="submission" date="2018-06" db="EMBL/GenBank/DDBJ databases">
        <authorList>
            <person name="Zhirakovskaya E."/>
        </authorList>
    </citation>
    <scope>NUCLEOTIDE SEQUENCE</scope>
</reference>
<dbReference type="InterPro" id="IPR027396">
    <property type="entry name" value="DsrEFH-like"/>
</dbReference>
<keyword evidence="1" id="KW-0812">Transmembrane</keyword>
<keyword evidence="1" id="KW-1133">Transmembrane helix</keyword>
<evidence type="ECO:0000256" key="1">
    <source>
        <dbReference type="SAM" id="Phobius"/>
    </source>
</evidence>
<dbReference type="Gene3D" id="3.40.1260.10">
    <property type="entry name" value="DsrEFH-like"/>
    <property type="match status" value="1"/>
</dbReference>
<dbReference type="PANTHER" id="PTHR37691:SF1">
    <property type="entry name" value="BLR3518 PROTEIN"/>
    <property type="match status" value="1"/>
</dbReference>
<dbReference type="SUPFAM" id="SSF75169">
    <property type="entry name" value="DsrEFH-like"/>
    <property type="match status" value="1"/>
</dbReference>
<dbReference type="EMBL" id="UOFE01000023">
    <property type="protein sequence ID" value="VAW51898.1"/>
    <property type="molecule type" value="Genomic_DNA"/>
</dbReference>
<keyword evidence="1" id="KW-0472">Membrane</keyword>
<accession>A0A3B0W7N5</accession>
<sequence>MNIKDITEDRLNLFIDEQLDTNEMNEIREALLDDKQLREQVCQLKAVRELVGYAYSEVPASQHEVTEKKRFSSFAGRAIAASITLVVGVVMGWSTYEYSPNAIQAISAENTFQYVANHVVADNRQRKIILHIDSSDLKVVNAALNEADYLLTTYRQANKPLKLDIIANKTGIDILRPNISPYINRIQKLVDEQGVELFACIRSIQKAQEREGADVVFMPGVKSKKSAREIIPARLEKGWVYIKA</sequence>
<protein>
    <submittedName>
        <fullName evidence="2">Uncharacterized protein</fullName>
    </submittedName>
</protein>
<evidence type="ECO:0000313" key="2">
    <source>
        <dbReference type="EMBL" id="VAW51898.1"/>
    </source>
</evidence>
<proteinExistence type="predicted"/>
<dbReference type="PANTHER" id="PTHR37691">
    <property type="entry name" value="BLR3518 PROTEIN"/>
    <property type="match status" value="1"/>
</dbReference>
<gene>
    <name evidence="2" type="ORF">MNBD_GAMMA05-1989</name>
</gene>
<name>A0A3B0W7N5_9ZZZZ</name>